<dbReference type="InterPro" id="IPR012349">
    <property type="entry name" value="Split_barrel_FMN-bd"/>
</dbReference>
<dbReference type="Gene3D" id="2.30.110.10">
    <property type="entry name" value="Electron Transport, Fmn-binding Protein, Chain A"/>
    <property type="match status" value="1"/>
</dbReference>
<dbReference type="AlphaFoldDB" id="A0A7W8VBY2"/>
<dbReference type="PANTHER" id="PTHR35176">
    <property type="entry name" value="HEME OXYGENASE HI_0854-RELATED"/>
    <property type="match status" value="1"/>
</dbReference>
<evidence type="ECO:0000256" key="2">
    <source>
        <dbReference type="SAM" id="MobiDB-lite"/>
    </source>
</evidence>
<dbReference type="RefSeq" id="WP_184388649.1">
    <property type="nucleotide sequence ID" value="NZ_BAAAJD010000162.1"/>
</dbReference>
<evidence type="ECO:0000313" key="4">
    <source>
        <dbReference type="EMBL" id="MBB5430632.1"/>
    </source>
</evidence>
<sequence>MSGASGGGPVTEIDERYGSEGAEATPWPQGRAVLEKAGIYWLTTVRPDGRPHVTPLIAVWSEGAVYFCTGAEERKARNLAGNPHATLTTGCNDLHAGLDVVVEGDAVRVGDEALLRRVAGAYTAKYGDEWRFEVEDGAFRHPDGGRADVYRLAPVTAFGFGRGAVSSQTRWRFAPAD</sequence>
<evidence type="ECO:0000256" key="1">
    <source>
        <dbReference type="ARBA" id="ARBA00023002"/>
    </source>
</evidence>
<keyword evidence="5" id="KW-1185">Reference proteome</keyword>
<proteinExistence type="predicted"/>
<accession>A0A7W8VBY2</accession>
<feature type="region of interest" description="Disordered" evidence="2">
    <location>
        <begin position="1"/>
        <end position="25"/>
    </location>
</feature>
<dbReference type="EMBL" id="JACHDB010000001">
    <property type="protein sequence ID" value="MBB5430632.1"/>
    <property type="molecule type" value="Genomic_DNA"/>
</dbReference>
<comment type="caution">
    <text evidence="4">The sequence shown here is derived from an EMBL/GenBank/DDBJ whole genome shotgun (WGS) entry which is preliminary data.</text>
</comment>
<dbReference type="GO" id="GO:0016627">
    <property type="term" value="F:oxidoreductase activity, acting on the CH-CH group of donors"/>
    <property type="evidence" value="ECO:0007669"/>
    <property type="project" value="TreeGrafter"/>
</dbReference>
<dbReference type="InterPro" id="IPR011576">
    <property type="entry name" value="Pyridox_Oxase_N"/>
</dbReference>
<evidence type="ECO:0000313" key="5">
    <source>
        <dbReference type="Proteomes" id="UP000572635"/>
    </source>
</evidence>
<evidence type="ECO:0000259" key="3">
    <source>
        <dbReference type="Pfam" id="PF01243"/>
    </source>
</evidence>
<dbReference type="PANTHER" id="PTHR35176:SF4">
    <property type="entry name" value="PYRIDOXAMINE 5'-PHOSPHATE OXIDASE-RELATED FMN-BINDING"/>
    <property type="match status" value="1"/>
</dbReference>
<feature type="domain" description="Pyridoxamine 5'-phosphate oxidase N-terminal" evidence="3">
    <location>
        <begin position="29"/>
        <end position="154"/>
    </location>
</feature>
<keyword evidence="1" id="KW-0560">Oxidoreductase</keyword>
<organism evidence="4 5">
    <name type="scientific">Nocardiopsis composta</name>
    <dbReference type="NCBI Taxonomy" id="157465"/>
    <lineage>
        <taxon>Bacteria</taxon>
        <taxon>Bacillati</taxon>
        <taxon>Actinomycetota</taxon>
        <taxon>Actinomycetes</taxon>
        <taxon>Streptosporangiales</taxon>
        <taxon>Nocardiopsidaceae</taxon>
        <taxon>Nocardiopsis</taxon>
    </lineage>
</organism>
<protein>
    <recommendedName>
        <fullName evidence="3">Pyridoxamine 5'-phosphate oxidase N-terminal domain-containing protein</fullName>
    </recommendedName>
</protein>
<dbReference type="GO" id="GO:0070967">
    <property type="term" value="F:coenzyme F420 binding"/>
    <property type="evidence" value="ECO:0007669"/>
    <property type="project" value="TreeGrafter"/>
</dbReference>
<dbReference type="SUPFAM" id="SSF50475">
    <property type="entry name" value="FMN-binding split barrel"/>
    <property type="match status" value="1"/>
</dbReference>
<name>A0A7W8VBY2_9ACTN</name>
<dbReference type="Pfam" id="PF01243">
    <property type="entry name" value="PNPOx_N"/>
    <property type="match status" value="1"/>
</dbReference>
<gene>
    <name evidence="4" type="ORF">HDA36_000716</name>
</gene>
<dbReference type="GO" id="GO:0005829">
    <property type="term" value="C:cytosol"/>
    <property type="evidence" value="ECO:0007669"/>
    <property type="project" value="TreeGrafter"/>
</dbReference>
<dbReference type="Proteomes" id="UP000572635">
    <property type="component" value="Unassembled WGS sequence"/>
</dbReference>
<reference evidence="4 5" key="1">
    <citation type="submission" date="2020-08" db="EMBL/GenBank/DDBJ databases">
        <title>Sequencing the genomes of 1000 actinobacteria strains.</title>
        <authorList>
            <person name="Klenk H.-P."/>
        </authorList>
    </citation>
    <scope>NUCLEOTIDE SEQUENCE [LARGE SCALE GENOMIC DNA]</scope>
    <source>
        <strain evidence="4 5">DSM 44551</strain>
    </source>
</reference>
<dbReference type="InterPro" id="IPR052019">
    <property type="entry name" value="F420H2_bilvrd_red/Heme_oxyg"/>
</dbReference>